<accession>A0A0D8BMF2</accession>
<sequence>MAGSGPASPATHGTLASMESTRLEWDAAPASVRAAVDRALRRHQRDALDELEQILDAALRVAVRVAPAEPRVSDIVAEAGTSNQTFYRYFAGKSELLHAVMERGVLRVRSYLGHQMAKETSPADQVAAWVQGLLSQLTSPEVATQSIAISRLTLGSGGPEPGRSTLDNQLGDLLVTPLAAAGRPHPELDARAILDVVLGALERHVATGTGPDAVERDHLVTFCTAVAGPA</sequence>
<dbReference type="InterPro" id="IPR009057">
    <property type="entry name" value="Homeodomain-like_sf"/>
</dbReference>
<gene>
    <name evidence="4" type="ORF">FF36_00516</name>
</gene>
<dbReference type="Pfam" id="PF00440">
    <property type="entry name" value="TetR_N"/>
    <property type="match status" value="1"/>
</dbReference>
<reference evidence="5" key="1">
    <citation type="submission" date="2015-02" db="EMBL/GenBank/DDBJ databases">
        <title>Draft Genome of Frankia sp. CpI1-S.</title>
        <authorList>
            <person name="Oshone R.T."/>
            <person name="Ngom M."/>
            <person name="Ghodhbane-Gtari F."/>
            <person name="Gtari M."/>
            <person name="Morris K."/>
            <person name="Thomas K."/>
            <person name="Sen A."/>
            <person name="Tisa L.S."/>
        </authorList>
    </citation>
    <scope>NUCLEOTIDE SEQUENCE [LARGE SCALE GENOMIC DNA]</scope>
    <source>
        <strain evidence="5">CpI1-S</strain>
    </source>
</reference>
<name>A0A0D8BMF2_9ACTN</name>
<dbReference type="Proteomes" id="UP000032545">
    <property type="component" value="Unassembled WGS sequence"/>
</dbReference>
<proteinExistence type="predicted"/>
<protein>
    <submittedName>
        <fullName evidence="4">Transcriptional regulator, TetR family</fullName>
    </submittedName>
</protein>
<dbReference type="GO" id="GO:0000976">
    <property type="term" value="F:transcription cis-regulatory region binding"/>
    <property type="evidence" value="ECO:0007669"/>
    <property type="project" value="TreeGrafter"/>
</dbReference>
<dbReference type="InterPro" id="IPR001647">
    <property type="entry name" value="HTH_TetR"/>
</dbReference>
<evidence type="ECO:0000256" key="2">
    <source>
        <dbReference type="PROSITE-ProRule" id="PRU00335"/>
    </source>
</evidence>
<organism evidence="4 5">
    <name type="scientific">Frankia torreyi</name>
    <dbReference type="NCBI Taxonomy" id="1856"/>
    <lineage>
        <taxon>Bacteria</taxon>
        <taxon>Bacillati</taxon>
        <taxon>Actinomycetota</taxon>
        <taxon>Actinomycetes</taxon>
        <taxon>Frankiales</taxon>
        <taxon>Frankiaceae</taxon>
        <taxon>Frankia</taxon>
    </lineage>
</organism>
<feature type="DNA-binding region" description="H-T-H motif" evidence="2">
    <location>
        <begin position="71"/>
        <end position="90"/>
    </location>
</feature>
<evidence type="ECO:0000256" key="1">
    <source>
        <dbReference type="ARBA" id="ARBA00023125"/>
    </source>
</evidence>
<reference evidence="4 5" key="2">
    <citation type="journal article" date="2016" name="Genome Announc.">
        <title>Permanent Draft Genome Sequences for Two Variants of Frankia sp. Strain CpI1, the First Frankia Strain Isolated from Root Nodules of Comptonia peregrina.</title>
        <authorList>
            <person name="Oshone R."/>
            <person name="Hurst S.G.IV."/>
            <person name="Abebe-Akele F."/>
            <person name="Simpson S."/>
            <person name="Morris K."/>
            <person name="Thomas W.K."/>
            <person name="Tisa L.S."/>
        </authorList>
    </citation>
    <scope>NUCLEOTIDE SEQUENCE [LARGE SCALE GENOMIC DNA]</scope>
    <source>
        <strain evidence="5">CpI1-S</strain>
    </source>
</reference>
<dbReference type="PROSITE" id="PS50977">
    <property type="entry name" value="HTH_TETR_2"/>
    <property type="match status" value="1"/>
</dbReference>
<keyword evidence="5" id="KW-1185">Reference proteome</keyword>
<dbReference type="Gene3D" id="1.10.357.10">
    <property type="entry name" value="Tetracycline Repressor, domain 2"/>
    <property type="match status" value="1"/>
</dbReference>
<dbReference type="EMBL" id="JYFN01000002">
    <property type="protein sequence ID" value="KJE25383.1"/>
    <property type="molecule type" value="Genomic_DNA"/>
</dbReference>
<dbReference type="InterPro" id="IPR050109">
    <property type="entry name" value="HTH-type_TetR-like_transc_reg"/>
</dbReference>
<dbReference type="GO" id="GO:0003700">
    <property type="term" value="F:DNA-binding transcription factor activity"/>
    <property type="evidence" value="ECO:0007669"/>
    <property type="project" value="TreeGrafter"/>
</dbReference>
<comment type="caution">
    <text evidence="4">The sequence shown here is derived from an EMBL/GenBank/DDBJ whole genome shotgun (WGS) entry which is preliminary data.</text>
</comment>
<dbReference type="PANTHER" id="PTHR30055:SF226">
    <property type="entry name" value="HTH-TYPE TRANSCRIPTIONAL REGULATOR PKSA"/>
    <property type="match status" value="1"/>
</dbReference>
<dbReference type="PANTHER" id="PTHR30055">
    <property type="entry name" value="HTH-TYPE TRANSCRIPTIONAL REGULATOR RUTR"/>
    <property type="match status" value="1"/>
</dbReference>
<dbReference type="AlphaFoldDB" id="A0A0D8BMF2"/>
<dbReference type="OrthoDB" id="3469831at2"/>
<dbReference type="SUPFAM" id="SSF46689">
    <property type="entry name" value="Homeodomain-like"/>
    <property type="match status" value="1"/>
</dbReference>
<evidence type="ECO:0000313" key="4">
    <source>
        <dbReference type="EMBL" id="KJE25383.1"/>
    </source>
</evidence>
<feature type="domain" description="HTH tetR-type" evidence="3">
    <location>
        <begin position="48"/>
        <end position="108"/>
    </location>
</feature>
<dbReference type="PATRIC" id="fig|1502723.3.peg.574"/>
<keyword evidence="1 2" id="KW-0238">DNA-binding</keyword>
<evidence type="ECO:0000313" key="5">
    <source>
        <dbReference type="Proteomes" id="UP000032545"/>
    </source>
</evidence>
<evidence type="ECO:0000259" key="3">
    <source>
        <dbReference type="PROSITE" id="PS50977"/>
    </source>
</evidence>